<protein>
    <recommendedName>
        <fullName evidence="1">Hemerythrin-like domain-containing protein</fullName>
    </recommendedName>
</protein>
<dbReference type="InterPro" id="IPR012312">
    <property type="entry name" value="Hemerythrin-like"/>
</dbReference>
<feature type="domain" description="Hemerythrin-like" evidence="1">
    <location>
        <begin position="17"/>
        <end position="121"/>
    </location>
</feature>
<dbReference type="AlphaFoldDB" id="A0A920BPA6"/>
<organism evidence="2 3">
    <name type="scientific">Paractinoplanes toevensis</name>
    <dbReference type="NCBI Taxonomy" id="571911"/>
    <lineage>
        <taxon>Bacteria</taxon>
        <taxon>Bacillati</taxon>
        <taxon>Actinomycetota</taxon>
        <taxon>Actinomycetes</taxon>
        <taxon>Micromonosporales</taxon>
        <taxon>Micromonosporaceae</taxon>
        <taxon>Paractinoplanes</taxon>
    </lineage>
</organism>
<reference evidence="2 3" key="1">
    <citation type="submission" date="2021-03" db="EMBL/GenBank/DDBJ databases">
        <title>Whole genome shotgun sequence of Actinoplanes toevensis NBRC 105298.</title>
        <authorList>
            <person name="Komaki H."/>
            <person name="Tamura T."/>
        </authorList>
    </citation>
    <scope>NUCLEOTIDE SEQUENCE [LARGE SCALE GENOMIC DNA]</scope>
    <source>
        <strain evidence="2 3">NBRC 105298</strain>
    </source>
</reference>
<comment type="caution">
    <text evidence="2">The sequence shown here is derived from an EMBL/GenBank/DDBJ whole genome shotgun (WGS) entry which is preliminary data.</text>
</comment>
<sequence>MTDEYERLSAYGTQLILTHARLRDMLDDLRDGIYPGDELATHCMAFCDALIEHHTDEDVNVFPLLSARHPELRAFLAQLSQDHAIISGLVRGVRQDDPEALSALAAVLETHFRGEEKRLVAVLNEVRG</sequence>
<gene>
    <name evidence="2" type="ORF">Ato02nite_080770</name>
</gene>
<dbReference type="Gene3D" id="1.20.120.520">
    <property type="entry name" value="nmb1532 protein domain like"/>
    <property type="match status" value="1"/>
</dbReference>
<evidence type="ECO:0000313" key="3">
    <source>
        <dbReference type="Proteomes" id="UP000677082"/>
    </source>
</evidence>
<proteinExistence type="predicted"/>
<keyword evidence="3" id="KW-1185">Reference proteome</keyword>
<dbReference type="Proteomes" id="UP000677082">
    <property type="component" value="Unassembled WGS sequence"/>
</dbReference>
<accession>A0A920BPA6</accession>
<name>A0A920BPA6_9ACTN</name>
<dbReference type="EMBL" id="BOQN01000112">
    <property type="protein sequence ID" value="GIM96284.1"/>
    <property type="molecule type" value="Genomic_DNA"/>
</dbReference>
<dbReference type="RefSeq" id="WP_213011966.1">
    <property type="nucleotide sequence ID" value="NZ_BOQN01000112.1"/>
</dbReference>
<evidence type="ECO:0000313" key="2">
    <source>
        <dbReference type="EMBL" id="GIM96284.1"/>
    </source>
</evidence>
<evidence type="ECO:0000259" key="1">
    <source>
        <dbReference type="Pfam" id="PF01814"/>
    </source>
</evidence>
<dbReference type="Pfam" id="PF01814">
    <property type="entry name" value="Hemerythrin"/>
    <property type="match status" value="1"/>
</dbReference>